<name>A0A4C1YQS4_EUMVA</name>
<feature type="region of interest" description="Disordered" evidence="1">
    <location>
        <begin position="104"/>
        <end position="204"/>
    </location>
</feature>
<sequence length="204" mass="21676">MHPKGSVTCLIHDRITINAPNEQDRSERMKGDQKAKVKAQKCKGKSSPLVTTHPIEVSGPNEGARGGGRARRGGGRRGARAVAYRRTHSAGRCLSTARPLASVSNIRFARPRPPPVPTRSREGAGGATPRSARASAGKHRSQTFRTAGRATLCVQGARVDTVSSRADTRAIGGRRRGRVGGPRPGAEGPEGTRREGRRPNNATD</sequence>
<evidence type="ECO:0000256" key="1">
    <source>
        <dbReference type="SAM" id="MobiDB-lite"/>
    </source>
</evidence>
<protein>
    <submittedName>
        <fullName evidence="2">Uncharacterized protein</fullName>
    </submittedName>
</protein>
<feature type="compositionally biased region" description="Basic and acidic residues" evidence="1">
    <location>
        <begin position="22"/>
        <end position="35"/>
    </location>
</feature>
<evidence type="ECO:0000313" key="3">
    <source>
        <dbReference type="Proteomes" id="UP000299102"/>
    </source>
</evidence>
<dbReference type="EMBL" id="BGZK01001371">
    <property type="protein sequence ID" value="GBP78498.1"/>
    <property type="molecule type" value="Genomic_DNA"/>
</dbReference>
<feature type="region of interest" description="Disordered" evidence="1">
    <location>
        <begin position="17"/>
        <end position="82"/>
    </location>
</feature>
<gene>
    <name evidence="2" type="ORF">EVAR_67252_1</name>
</gene>
<feature type="compositionally biased region" description="Basic residues" evidence="1">
    <location>
        <begin position="68"/>
        <end position="82"/>
    </location>
</feature>
<organism evidence="2 3">
    <name type="scientific">Eumeta variegata</name>
    <name type="common">Bagworm moth</name>
    <name type="synonym">Eumeta japonica</name>
    <dbReference type="NCBI Taxonomy" id="151549"/>
    <lineage>
        <taxon>Eukaryota</taxon>
        <taxon>Metazoa</taxon>
        <taxon>Ecdysozoa</taxon>
        <taxon>Arthropoda</taxon>
        <taxon>Hexapoda</taxon>
        <taxon>Insecta</taxon>
        <taxon>Pterygota</taxon>
        <taxon>Neoptera</taxon>
        <taxon>Endopterygota</taxon>
        <taxon>Lepidoptera</taxon>
        <taxon>Glossata</taxon>
        <taxon>Ditrysia</taxon>
        <taxon>Tineoidea</taxon>
        <taxon>Psychidae</taxon>
        <taxon>Oiketicinae</taxon>
        <taxon>Eumeta</taxon>
    </lineage>
</organism>
<comment type="caution">
    <text evidence="2">The sequence shown here is derived from an EMBL/GenBank/DDBJ whole genome shotgun (WGS) entry which is preliminary data.</text>
</comment>
<dbReference type="AlphaFoldDB" id="A0A4C1YQS4"/>
<dbReference type="Proteomes" id="UP000299102">
    <property type="component" value="Unassembled WGS sequence"/>
</dbReference>
<proteinExistence type="predicted"/>
<evidence type="ECO:0000313" key="2">
    <source>
        <dbReference type="EMBL" id="GBP78498.1"/>
    </source>
</evidence>
<reference evidence="2 3" key="1">
    <citation type="journal article" date="2019" name="Commun. Biol.">
        <title>The bagworm genome reveals a unique fibroin gene that provides high tensile strength.</title>
        <authorList>
            <person name="Kono N."/>
            <person name="Nakamura H."/>
            <person name="Ohtoshi R."/>
            <person name="Tomita M."/>
            <person name="Numata K."/>
            <person name="Arakawa K."/>
        </authorList>
    </citation>
    <scope>NUCLEOTIDE SEQUENCE [LARGE SCALE GENOMIC DNA]</scope>
</reference>
<keyword evidence="3" id="KW-1185">Reference proteome</keyword>
<accession>A0A4C1YQS4</accession>